<dbReference type="EMBL" id="AP014631">
    <property type="protein sequence ID" value="BAP39792.1"/>
    <property type="molecule type" value="Genomic_DNA"/>
</dbReference>
<gene>
    <name evidence="2" type="ORF">MCAN360_0773</name>
</gene>
<dbReference type="STRING" id="29554.MCAN360_0773"/>
<organism evidence="2 3">
    <name type="scientific">Metamycoplasma canadense</name>
    <dbReference type="NCBI Taxonomy" id="29554"/>
    <lineage>
        <taxon>Bacteria</taxon>
        <taxon>Bacillati</taxon>
        <taxon>Mycoplasmatota</taxon>
        <taxon>Mycoplasmoidales</taxon>
        <taxon>Metamycoplasmataceae</taxon>
        <taxon>Metamycoplasma</taxon>
    </lineage>
</organism>
<evidence type="ECO:0000256" key="1">
    <source>
        <dbReference type="SAM" id="SignalP"/>
    </source>
</evidence>
<accession>A0A077L6Z1</accession>
<evidence type="ECO:0008006" key="4">
    <source>
        <dbReference type="Google" id="ProtNLM"/>
    </source>
</evidence>
<dbReference type="RefSeq" id="WP_045434302.1">
    <property type="nucleotide sequence ID" value="NZ_AP014631.1"/>
</dbReference>
<dbReference type="Proteomes" id="UP000031641">
    <property type="component" value="Chromosome"/>
</dbReference>
<dbReference type="KEGG" id="mcan:MCAN360_0773"/>
<evidence type="ECO:0000313" key="3">
    <source>
        <dbReference type="Proteomes" id="UP000031641"/>
    </source>
</evidence>
<dbReference type="HOGENOM" id="CLU_1325151_0_0_14"/>
<dbReference type="AlphaFoldDB" id="A0A077L6Z1"/>
<name>A0A077L6Z1_9BACT</name>
<evidence type="ECO:0000313" key="2">
    <source>
        <dbReference type="EMBL" id="BAP39792.1"/>
    </source>
</evidence>
<sequence>MKKQKLFFLFPISVLTLPVFAISCNINAKQSSPKINLQNKEESPIYNINKPAYEIKLLSSSQIAEVKDSFSFSLTEEGKKLYNSNPSEIEKILKRIRKKSYPRDTNPKISLKVFSLDDSFEEVKKDNDFKKYFIFQSPTSETFKYLNGHKLEFELIPSDPNKKTPAIKYAIRCPDKIYNGVMSVEDSGFIYLDQI</sequence>
<protein>
    <recommendedName>
        <fullName evidence="4">Lipoprotein</fullName>
    </recommendedName>
</protein>
<keyword evidence="1" id="KW-0732">Signal</keyword>
<dbReference type="OrthoDB" id="399306at2"/>
<keyword evidence="3" id="KW-1185">Reference proteome</keyword>
<reference evidence="3" key="1">
    <citation type="journal article" date="2014" name="Genome Announc.">
        <title>Complete Genome Sequence of Mycoplasma canadense Strain HAZ 360_1 from Bovine Mastitic Milk in Japan.</title>
        <authorList>
            <person name="Hata E."/>
        </authorList>
    </citation>
    <scope>NUCLEOTIDE SEQUENCE [LARGE SCALE GENOMIC DNA]</scope>
    <source>
        <strain evidence="3">HAZ360_1</strain>
    </source>
</reference>
<dbReference type="PROSITE" id="PS51257">
    <property type="entry name" value="PROKAR_LIPOPROTEIN"/>
    <property type="match status" value="1"/>
</dbReference>
<feature type="signal peptide" evidence="1">
    <location>
        <begin position="1"/>
        <end position="21"/>
    </location>
</feature>
<feature type="chain" id="PRO_5001720629" description="Lipoprotein" evidence="1">
    <location>
        <begin position="22"/>
        <end position="195"/>
    </location>
</feature>
<proteinExistence type="predicted"/>